<dbReference type="AlphaFoldDB" id="A0A7W8Z1E1"/>
<dbReference type="SUPFAM" id="SSF52540">
    <property type="entry name" value="P-loop containing nucleoside triphosphate hydrolases"/>
    <property type="match status" value="1"/>
</dbReference>
<proteinExistence type="predicted"/>
<comment type="caution">
    <text evidence="3">The sequence shown here is derived from an EMBL/GenBank/DDBJ whole genome shotgun (WGS) entry which is preliminary data.</text>
</comment>
<dbReference type="GO" id="GO:0009898">
    <property type="term" value="C:cytoplasmic side of plasma membrane"/>
    <property type="evidence" value="ECO:0007669"/>
    <property type="project" value="TreeGrafter"/>
</dbReference>
<evidence type="ECO:0000313" key="3">
    <source>
        <dbReference type="EMBL" id="MBB5625577.1"/>
    </source>
</evidence>
<dbReference type="InterPro" id="IPR022521">
    <property type="entry name" value="Rv3660c"/>
</dbReference>
<dbReference type="GO" id="GO:0005829">
    <property type="term" value="C:cytosol"/>
    <property type="evidence" value="ECO:0007669"/>
    <property type="project" value="TreeGrafter"/>
</dbReference>
<dbReference type="PANTHER" id="PTHR43384:SF11">
    <property type="entry name" value="SEPTUM SITE DETERMINING PROTEIN"/>
    <property type="match status" value="1"/>
</dbReference>
<feature type="region of interest" description="Disordered" evidence="1">
    <location>
        <begin position="339"/>
        <end position="443"/>
    </location>
</feature>
<organism evidence="3 4">
    <name type="scientific">Sphaerisporangium krabiense</name>
    <dbReference type="NCBI Taxonomy" id="763782"/>
    <lineage>
        <taxon>Bacteria</taxon>
        <taxon>Bacillati</taxon>
        <taxon>Actinomycetota</taxon>
        <taxon>Actinomycetes</taxon>
        <taxon>Streptosporangiales</taxon>
        <taxon>Streptosporangiaceae</taxon>
        <taxon>Sphaerisporangium</taxon>
    </lineage>
</organism>
<reference evidence="3 4" key="1">
    <citation type="submission" date="2020-08" db="EMBL/GenBank/DDBJ databases">
        <title>Sequencing the genomes of 1000 actinobacteria strains.</title>
        <authorList>
            <person name="Klenk H.-P."/>
        </authorList>
    </citation>
    <scope>NUCLEOTIDE SEQUENCE [LARGE SCALE GENOMIC DNA]</scope>
    <source>
        <strain evidence="3 4">DSM 45790</strain>
    </source>
</reference>
<dbReference type="InterPro" id="IPR059050">
    <property type="entry name" value="Rv3660c_N"/>
</dbReference>
<keyword evidence="4" id="KW-1185">Reference proteome</keyword>
<dbReference type="NCBIfam" id="TIGR03815">
    <property type="entry name" value="CpaE_hom_Actino"/>
    <property type="match status" value="1"/>
</dbReference>
<dbReference type="RefSeq" id="WP_184608914.1">
    <property type="nucleotide sequence ID" value="NZ_BOOS01000024.1"/>
</dbReference>
<sequence length="501" mass="52583">MHRPLVITEDQELLDDLLRVAAAAGVEIDVAHAAAHARPYWKHAPLVVVGADAADALAATGPPPRSGVLLVTRAPDDAEVWRRCVAVGAQALLRLPSEERRLVDEFAEASEPSARAGEAICVVGGRGGSGASVLAASLALWGSRRGLRSLLIDADPLGGGIDVVLGQEQATGARWPDIAEREGRVSFAALQKALPTFGELTVLSWHRGESPPIPPEAMRAVLGAAHRGCDLIVVDLPRHIGPAAAEALSRAASTLLLVPADVRGVLAASQVLIELRRHTSSIAAVARTGTLRPDVISASLGIPCAGALPDQRGLSEALNRGDAPSLTPRTPLARFCATYLTPRRPPPKPAKPPPPRTANPPDSPPNENAHHHVTEPSAPSPGGGERRRVAGRLGSLRIESACHRVGEPSVPSPGGGERRRVAGRSGSLTSESARHRLAGSPGLPLGESACRRVAEAPGFLMNETSRRATARTSWPLTPVTARHPTGRSSRRKVLAHFEEPR</sequence>
<dbReference type="Proteomes" id="UP000588112">
    <property type="component" value="Unassembled WGS sequence"/>
</dbReference>
<dbReference type="PANTHER" id="PTHR43384">
    <property type="entry name" value="SEPTUM SITE-DETERMINING PROTEIN MIND HOMOLOG, CHLOROPLASTIC-RELATED"/>
    <property type="match status" value="1"/>
</dbReference>
<evidence type="ECO:0000313" key="4">
    <source>
        <dbReference type="Proteomes" id="UP000588112"/>
    </source>
</evidence>
<dbReference type="GO" id="GO:0005524">
    <property type="term" value="F:ATP binding"/>
    <property type="evidence" value="ECO:0007669"/>
    <property type="project" value="TreeGrafter"/>
</dbReference>
<feature type="domain" description="Rv3660c-like CheY-like N-terminal" evidence="2">
    <location>
        <begin position="7"/>
        <end position="114"/>
    </location>
</feature>
<feature type="compositionally biased region" description="Basic residues" evidence="1">
    <location>
        <begin position="484"/>
        <end position="494"/>
    </location>
</feature>
<gene>
    <name evidence="3" type="ORF">BJ981_001276</name>
</gene>
<dbReference type="Pfam" id="PF26563">
    <property type="entry name" value="Rv3660c_N"/>
    <property type="match status" value="1"/>
</dbReference>
<name>A0A7W8Z1E1_9ACTN</name>
<evidence type="ECO:0000259" key="2">
    <source>
        <dbReference type="Pfam" id="PF26563"/>
    </source>
</evidence>
<dbReference type="GO" id="GO:0051782">
    <property type="term" value="P:negative regulation of cell division"/>
    <property type="evidence" value="ECO:0007669"/>
    <property type="project" value="TreeGrafter"/>
</dbReference>
<dbReference type="GO" id="GO:0016887">
    <property type="term" value="F:ATP hydrolysis activity"/>
    <property type="evidence" value="ECO:0007669"/>
    <property type="project" value="TreeGrafter"/>
</dbReference>
<protein>
    <submittedName>
        <fullName evidence="3">Secretion/DNA translocation related CpaE-like protein</fullName>
    </submittedName>
</protein>
<dbReference type="Gene3D" id="3.40.50.300">
    <property type="entry name" value="P-loop containing nucleotide triphosphate hydrolases"/>
    <property type="match status" value="1"/>
</dbReference>
<evidence type="ECO:0000256" key="1">
    <source>
        <dbReference type="SAM" id="MobiDB-lite"/>
    </source>
</evidence>
<feature type="compositionally biased region" description="Pro residues" evidence="1">
    <location>
        <begin position="343"/>
        <end position="364"/>
    </location>
</feature>
<dbReference type="EMBL" id="JACHBR010000001">
    <property type="protein sequence ID" value="MBB5625577.1"/>
    <property type="molecule type" value="Genomic_DNA"/>
</dbReference>
<feature type="region of interest" description="Disordered" evidence="1">
    <location>
        <begin position="461"/>
        <end position="501"/>
    </location>
</feature>
<dbReference type="InterPro" id="IPR050625">
    <property type="entry name" value="ParA/MinD_ATPase"/>
</dbReference>
<dbReference type="InterPro" id="IPR027417">
    <property type="entry name" value="P-loop_NTPase"/>
</dbReference>
<accession>A0A7W8Z1E1</accession>